<name>A0AAN6XB32_9PEZI</name>
<keyword evidence="1" id="KW-1133">Transmembrane helix</keyword>
<comment type="caution">
    <text evidence="2">The sequence shown here is derived from an EMBL/GenBank/DDBJ whole genome shotgun (WGS) entry which is preliminary data.</text>
</comment>
<keyword evidence="1" id="KW-0472">Membrane</keyword>
<evidence type="ECO:0000313" key="2">
    <source>
        <dbReference type="EMBL" id="KAK4196130.1"/>
    </source>
</evidence>
<keyword evidence="3" id="KW-1185">Reference proteome</keyword>
<dbReference type="AlphaFoldDB" id="A0AAN6XB32"/>
<reference evidence="2" key="2">
    <citation type="submission" date="2023-05" db="EMBL/GenBank/DDBJ databases">
        <authorList>
            <consortium name="Lawrence Berkeley National Laboratory"/>
            <person name="Steindorff A."/>
            <person name="Hensen N."/>
            <person name="Bonometti L."/>
            <person name="Westerberg I."/>
            <person name="Brannstrom I.O."/>
            <person name="Guillou S."/>
            <person name="Cros-Aarteil S."/>
            <person name="Calhoun S."/>
            <person name="Haridas S."/>
            <person name="Kuo A."/>
            <person name="Mondo S."/>
            <person name="Pangilinan J."/>
            <person name="Riley R."/>
            <person name="Labutti K."/>
            <person name="Andreopoulos B."/>
            <person name="Lipzen A."/>
            <person name="Chen C."/>
            <person name="Yanf M."/>
            <person name="Daum C."/>
            <person name="Ng V."/>
            <person name="Clum A."/>
            <person name="Ohm R."/>
            <person name="Martin F."/>
            <person name="Silar P."/>
            <person name="Natvig D."/>
            <person name="Lalanne C."/>
            <person name="Gautier V."/>
            <person name="Ament-Velasquez S.L."/>
            <person name="Kruys A."/>
            <person name="Hutchinson M.I."/>
            <person name="Powell A.J."/>
            <person name="Barry K."/>
            <person name="Miller A.N."/>
            <person name="Grigoriev I.V."/>
            <person name="Debuchy R."/>
            <person name="Gladieux P."/>
            <person name="Thoren M.H."/>
            <person name="Johannesson H."/>
        </authorList>
    </citation>
    <scope>NUCLEOTIDE SEQUENCE</scope>
    <source>
        <strain evidence="2">CBS 315.58</strain>
    </source>
</reference>
<protein>
    <submittedName>
        <fullName evidence="2">Uncharacterized protein</fullName>
    </submittedName>
</protein>
<keyword evidence="1" id="KW-0812">Transmembrane</keyword>
<dbReference type="Proteomes" id="UP001303160">
    <property type="component" value="Unassembled WGS sequence"/>
</dbReference>
<feature type="transmembrane region" description="Helical" evidence="1">
    <location>
        <begin position="20"/>
        <end position="36"/>
    </location>
</feature>
<sequence>MHIHASRILKALGKQTSDVFISCFFSGFDIFVFGSWHDCNCLGFLFWVLAGVKCLLVPVIRRWDNKRKGNGGRWGARTGSLSPLSLSCLLVAWGNGNGKQVSTMFYFFSSLLLLFPGSVIICITFCLVEIFTFSQLL</sequence>
<reference evidence="2" key="1">
    <citation type="journal article" date="2023" name="Mol. Phylogenet. Evol.">
        <title>Genome-scale phylogeny and comparative genomics of the fungal order Sordariales.</title>
        <authorList>
            <person name="Hensen N."/>
            <person name="Bonometti L."/>
            <person name="Westerberg I."/>
            <person name="Brannstrom I.O."/>
            <person name="Guillou S."/>
            <person name="Cros-Aarteil S."/>
            <person name="Calhoun S."/>
            <person name="Haridas S."/>
            <person name="Kuo A."/>
            <person name="Mondo S."/>
            <person name="Pangilinan J."/>
            <person name="Riley R."/>
            <person name="LaButti K."/>
            <person name="Andreopoulos B."/>
            <person name="Lipzen A."/>
            <person name="Chen C."/>
            <person name="Yan M."/>
            <person name="Daum C."/>
            <person name="Ng V."/>
            <person name="Clum A."/>
            <person name="Steindorff A."/>
            <person name="Ohm R.A."/>
            <person name="Martin F."/>
            <person name="Silar P."/>
            <person name="Natvig D.O."/>
            <person name="Lalanne C."/>
            <person name="Gautier V."/>
            <person name="Ament-Velasquez S.L."/>
            <person name="Kruys A."/>
            <person name="Hutchinson M.I."/>
            <person name="Powell A.J."/>
            <person name="Barry K."/>
            <person name="Miller A.N."/>
            <person name="Grigoriev I.V."/>
            <person name="Debuchy R."/>
            <person name="Gladieux P."/>
            <person name="Hiltunen Thoren M."/>
            <person name="Johannesson H."/>
        </authorList>
    </citation>
    <scope>NUCLEOTIDE SEQUENCE</scope>
    <source>
        <strain evidence="2">CBS 315.58</strain>
    </source>
</reference>
<evidence type="ECO:0000313" key="3">
    <source>
        <dbReference type="Proteomes" id="UP001303160"/>
    </source>
</evidence>
<gene>
    <name evidence="2" type="ORF">QBC40DRAFT_11591</name>
</gene>
<organism evidence="2 3">
    <name type="scientific">Triangularia verruculosa</name>
    <dbReference type="NCBI Taxonomy" id="2587418"/>
    <lineage>
        <taxon>Eukaryota</taxon>
        <taxon>Fungi</taxon>
        <taxon>Dikarya</taxon>
        <taxon>Ascomycota</taxon>
        <taxon>Pezizomycotina</taxon>
        <taxon>Sordariomycetes</taxon>
        <taxon>Sordariomycetidae</taxon>
        <taxon>Sordariales</taxon>
        <taxon>Podosporaceae</taxon>
        <taxon>Triangularia</taxon>
    </lineage>
</organism>
<feature type="transmembrane region" description="Helical" evidence="1">
    <location>
        <begin position="105"/>
        <end position="131"/>
    </location>
</feature>
<accession>A0AAN6XB32</accession>
<feature type="transmembrane region" description="Helical" evidence="1">
    <location>
        <begin position="42"/>
        <end position="62"/>
    </location>
</feature>
<dbReference type="EMBL" id="MU863992">
    <property type="protein sequence ID" value="KAK4196130.1"/>
    <property type="molecule type" value="Genomic_DNA"/>
</dbReference>
<proteinExistence type="predicted"/>
<evidence type="ECO:0000256" key="1">
    <source>
        <dbReference type="SAM" id="Phobius"/>
    </source>
</evidence>